<dbReference type="EC" id="3.2.1.51" evidence="3"/>
<dbReference type="AlphaFoldDB" id="A0A0C3AHW2"/>
<dbReference type="SMART" id="SM00812">
    <property type="entry name" value="Alpha_L_fucos"/>
    <property type="match status" value="1"/>
</dbReference>
<keyword evidence="5 8" id="KW-0378">Hydrolase</keyword>
<evidence type="ECO:0000256" key="2">
    <source>
        <dbReference type="ARBA" id="ARBA00007951"/>
    </source>
</evidence>
<dbReference type="InterPro" id="IPR000933">
    <property type="entry name" value="Glyco_hydro_29"/>
</dbReference>
<dbReference type="Proteomes" id="UP000054097">
    <property type="component" value="Unassembled WGS sequence"/>
</dbReference>
<dbReference type="PANTHER" id="PTHR10030">
    <property type="entry name" value="ALPHA-L-FUCOSIDASE"/>
    <property type="match status" value="1"/>
</dbReference>
<evidence type="ECO:0000256" key="3">
    <source>
        <dbReference type="ARBA" id="ARBA00012662"/>
    </source>
</evidence>
<evidence type="ECO:0000256" key="5">
    <source>
        <dbReference type="ARBA" id="ARBA00022801"/>
    </source>
</evidence>
<keyword evidence="9" id="KW-1185">Reference proteome</keyword>
<evidence type="ECO:0000256" key="6">
    <source>
        <dbReference type="ARBA" id="ARBA00023295"/>
    </source>
</evidence>
<dbReference type="GO" id="GO:0006004">
    <property type="term" value="P:fucose metabolic process"/>
    <property type="evidence" value="ECO:0007669"/>
    <property type="project" value="InterPro"/>
</dbReference>
<protein>
    <recommendedName>
        <fullName evidence="3">alpha-L-fucosidase</fullName>
        <ecNumber evidence="3">3.2.1.51</ecNumber>
    </recommendedName>
</protein>
<dbReference type="InterPro" id="IPR057739">
    <property type="entry name" value="Glyco_hydro_29_N"/>
</dbReference>
<comment type="similarity">
    <text evidence="2">Belongs to the glycosyl hydrolase 29 family.</text>
</comment>
<dbReference type="InterPro" id="IPR016286">
    <property type="entry name" value="FUC_metazoa-typ"/>
</dbReference>
<feature type="domain" description="Glycoside hydrolase family 29 N-terminal" evidence="7">
    <location>
        <begin position="339"/>
        <end position="692"/>
    </location>
</feature>
<dbReference type="GO" id="GO:0016139">
    <property type="term" value="P:glycoside catabolic process"/>
    <property type="evidence" value="ECO:0007669"/>
    <property type="project" value="TreeGrafter"/>
</dbReference>
<name>A0A0C3AHW2_SERVB</name>
<evidence type="ECO:0000313" key="9">
    <source>
        <dbReference type="Proteomes" id="UP000054097"/>
    </source>
</evidence>
<proteinExistence type="inferred from homology"/>
<gene>
    <name evidence="8" type="ORF">M408DRAFT_76192</name>
</gene>
<reference evidence="9" key="2">
    <citation type="submission" date="2015-01" db="EMBL/GenBank/DDBJ databases">
        <title>Evolutionary Origins and Diversification of the Mycorrhizal Mutualists.</title>
        <authorList>
            <consortium name="DOE Joint Genome Institute"/>
            <consortium name="Mycorrhizal Genomics Consortium"/>
            <person name="Kohler A."/>
            <person name="Kuo A."/>
            <person name="Nagy L.G."/>
            <person name="Floudas D."/>
            <person name="Copeland A."/>
            <person name="Barry K.W."/>
            <person name="Cichocki N."/>
            <person name="Veneault-Fourrey C."/>
            <person name="LaButti K."/>
            <person name="Lindquist E.A."/>
            <person name="Lipzen A."/>
            <person name="Lundell T."/>
            <person name="Morin E."/>
            <person name="Murat C."/>
            <person name="Riley R."/>
            <person name="Ohm R."/>
            <person name="Sun H."/>
            <person name="Tunlid A."/>
            <person name="Henrissat B."/>
            <person name="Grigoriev I.V."/>
            <person name="Hibbett D.S."/>
            <person name="Martin F."/>
        </authorList>
    </citation>
    <scope>NUCLEOTIDE SEQUENCE [LARGE SCALE GENOMIC DNA]</scope>
    <source>
        <strain evidence="9">MAFF 305830</strain>
    </source>
</reference>
<organism evidence="8 9">
    <name type="scientific">Serendipita vermifera MAFF 305830</name>
    <dbReference type="NCBI Taxonomy" id="933852"/>
    <lineage>
        <taxon>Eukaryota</taxon>
        <taxon>Fungi</taxon>
        <taxon>Dikarya</taxon>
        <taxon>Basidiomycota</taxon>
        <taxon>Agaricomycotina</taxon>
        <taxon>Agaricomycetes</taxon>
        <taxon>Sebacinales</taxon>
        <taxon>Serendipitaceae</taxon>
        <taxon>Serendipita</taxon>
    </lineage>
</organism>
<accession>A0A0C3AHW2</accession>
<sequence length="796" mass="89076">MSLLKWILALKSWSHHGLDASVIPQSQHYLAQPLAITHFFDNSATQNFDGEGSYYPRSLLPRSTLASENVNFSLPDWGAGHMNNVISNGQLISVNGSYTREFHVLYAGDWIDGESTVAYDFNFVDGTTQTVDCSVKNWWNLHWLNSGPIQIPYHETSNGRNHNLTQIHHWSTTVSSKSLLKSIKLPDLSSYNRLHIFAISLVPAVSPPGQATSPGASSAIAKSISVKNARLTSGFIEDGLFKGSKIVEVTLANLQPSNASNWKSSLITGNFTVHVVGAGTETKVPGRIRRLMAGDDARVDVGVQLASSGSSSSTTVRIELRDAQGNAIVRSEEWKLAIVKDQYVASRDSLSRHESPRWWKNSKFGIFIHWGVYSVPGWVPIGYYEEWYHWWIHNPAQPSNILWNYHRNTYGENVVYDDFIGNFTGAKFDANAWVDLFAGAGAKYFVLVTKHHDGFALFDTQNSTHRSSVHLGPHRDFLGELMVAAKERHPELKKGTYYSMPEWFNPAFTKYGFGNWPGGLAKNAYDPTKLEPYTGHLEGKDYLKDIQLAHMRTLAEQYETDIMWCDIGGPNRTAEFAAKWYNDARSQGRQVTMNNRCGIAPDFDTPEYARFSSVQTRSWETNEGIDPYSYGYNQQTRDEDYRSAHDIIHSLVDIVSKNGNYLLNLGPNGEGEIIPAMVERILEVGTWLKHSGSCIYSTTYSFSGAEEASLRFTTTPDTFCIISLERPLTDEADSSTAVLTMARSVPIVQGDEVYLLGGGGQSLRWESGAEGLKIWVPQADLDRVQHAWAFEIRYSV</sequence>
<keyword evidence="6" id="KW-0326">Glycosidase</keyword>
<dbReference type="PANTHER" id="PTHR10030:SF37">
    <property type="entry name" value="ALPHA-L-FUCOSIDASE-RELATED"/>
    <property type="match status" value="1"/>
</dbReference>
<dbReference type="InterPro" id="IPR017853">
    <property type="entry name" value="GH"/>
</dbReference>
<evidence type="ECO:0000256" key="4">
    <source>
        <dbReference type="ARBA" id="ARBA00022729"/>
    </source>
</evidence>
<dbReference type="EMBL" id="KN824326">
    <property type="protein sequence ID" value="KIM24230.1"/>
    <property type="molecule type" value="Genomic_DNA"/>
</dbReference>
<dbReference type="Pfam" id="PF01120">
    <property type="entry name" value="Alpha_L_fucos"/>
    <property type="match status" value="1"/>
</dbReference>
<dbReference type="OrthoDB" id="6039950at2759"/>
<evidence type="ECO:0000256" key="1">
    <source>
        <dbReference type="ARBA" id="ARBA00004071"/>
    </source>
</evidence>
<dbReference type="PRINTS" id="PR00741">
    <property type="entry name" value="GLHYDRLASE29"/>
</dbReference>
<reference evidence="8 9" key="1">
    <citation type="submission" date="2014-04" db="EMBL/GenBank/DDBJ databases">
        <authorList>
            <consortium name="DOE Joint Genome Institute"/>
            <person name="Kuo A."/>
            <person name="Zuccaro A."/>
            <person name="Kohler A."/>
            <person name="Nagy L.G."/>
            <person name="Floudas D."/>
            <person name="Copeland A."/>
            <person name="Barry K.W."/>
            <person name="Cichocki N."/>
            <person name="Veneault-Fourrey C."/>
            <person name="LaButti K."/>
            <person name="Lindquist E.A."/>
            <person name="Lipzen A."/>
            <person name="Lundell T."/>
            <person name="Morin E."/>
            <person name="Murat C."/>
            <person name="Sun H."/>
            <person name="Tunlid A."/>
            <person name="Henrissat B."/>
            <person name="Grigoriev I.V."/>
            <person name="Hibbett D.S."/>
            <person name="Martin F."/>
            <person name="Nordberg H.P."/>
            <person name="Cantor M.N."/>
            <person name="Hua S.X."/>
        </authorList>
    </citation>
    <scope>NUCLEOTIDE SEQUENCE [LARGE SCALE GENOMIC DNA]</scope>
    <source>
        <strain evidence="8 9">MAFF 305830</strain>
    </source>
</reference>
<dbReference type="HOGENOM" id="CLU_002934_4_1_1"/>
<keyword evidence="4" id="KW-0732">Signal</keyword>
<evidence type="ECO:0000313" key="8">
    <source>
        <dbReference type="EMBL" id="KIM24230.1"/>
    </source>
</evidence>
<dbReference type="GO" id="GO:0004560">
    <property type="term" value="F:alpha-L-fucosidase activity"/>
    <property type="evidence" value="ECO:0007669"/>
    <property type="project" value="UniProtKB-EC"/>
</dbReference>
<comment type="function">
    <text evidence="1">Alpha-L-fucosidase is responsible for hydrolyzing the alpha-1,6-linked fucose joined to the reducing-end N-acetylglucosamine of the carbohydrate moieties of glycoproteins.</text>
</comment>
<dbReference type="Gene3D" id="3.20.20.80">
    <property type="entry name" value="Glycosidases"/>
    <property type="match status" value="1"/>
</dbReference>
<dbReference type="STRING" id="933852.A0A0C3AHW2"/>
<dbReference type="SUPFAM" id="SSF51445">
    <property type="entry name" value="(Trans)glycosidases"/>
    <property type="match status" value="1"/>
</dbReference>
<evidence type="ECO:0000259" key="7">
    <source>
        <dbReference type="Pfam" id="PF01120"/>
    </source>
</evidence>